<dbReference type="InterPro" id="IPR000222">
    <property type="entry name" value="PP2C_BS"/>
</dbReference>
<accession>A0ABN9TI55</accession>
<keyword evidence="3" id="KW-1185">Reference proteome</keyword>
<protein>
    <recommendedName>
        <fullName evidence="4">Protein-serine/threonine phosphatase</fullName>
    </recommendedName>
</protein>
<dbReference type="SUPFAM" id="SSF81606">
    <property type="entry name" value="PP2C-like"/>
    <property type="match status" value="1"/>
</dbReference>
<name>A0ABN9TI55_9DINO</name>
<sequence length="360" mass="37385">MAGAADVAQSRRRRRPIQSAAEGRGQYARGKSRVATRLLRAFAEVQCPRGKNLSGLALALHTEDVSPSAPEAPGDAEDALLRGAASAAAEAERVVRRTGAIATAVEHARTVVASATCTRASRLVAIFLVIFLRAHLTEATPRGAAAAGARSASPPLARPGGGRQERARPPRALRVASGLGHRAAVAAVPALGAPARAELLRTGSMGAYLSEPVTEKECGCGSGNGLHFGYASMQGWRRSQEDAHLAVADLGGECAGLSLFAVFDGHGGREVPPSGGAAVVCGAVWGSEQRQKAKSSEVCADSSDPRWGPLAAPPSPPLTCSARQGWWSSADPRNRRGPPRFRVRAIVWFSVVVVVLLGRG</sequence>
<comment type="caution">
    <text evidence="2">The sequence shown here is derived from an EMBL/GenBank/DDBJ whole genome shotgun (WGS) entry which is preliminary data.</text>
</comment>
<dbReference type="InterPro" id="IPR036457">
    <property type="entry name" value="PPM-type-like_dom_sf"/>
</dbReference>
<feature type="region of interest" description="Disordered" evidence="1">
    <location>
        <begin position="1"/>
        <end position="30"/>
    </location>
</feature>
<feature type="region of interest" description="Disordered" evidence="1">
    <location>
        <begin position="144"/>
        <end position="169"/>
    </location>
</feature>
<dbReference type="Gene3D" id="3.60.40.10">
    <property type="entry name" value="PPM-type phosphatase domain"/>
    <property type="match status" value="1"/>
</dbReference>
<feature type="region of interest" description="Disordered" evidence="1">
    <location>
        <begin position="295"/>
        <end position="316"/>
    </location>
</feature>
<gene>
    <name evidence="2" type="ORF">PCOR1329_LOCUS39173</name>
</gene>
<evidence type="ECO:0000313" key="2">
    <source>
        <dbReference type="EMBL" id="CAK0845359.1"/>
    </source>
</evidence>
<evidence type="ECO:0008006" key="4">
    <source>
        <dbReference type="Google" id="ProtNLM"/>
    </source>
</evidence>
<dbReference type="PROSITE" id="PS01032">
    <property type="entry name" value="PPM_1"/>
    <property type="match status" value="1"/>
</dbReference>
<dbReference type="EMBL" id="CAUYUJ010014731">
    <property type="protein sequence ID" value="CAK0845359.1"/>
    <property type="molecule type" value="Genomic_DNA"/>
</dbReference>
<evidence type="ECO:0000313" key="3">
    <source>
        <dbReference type="Proteomes" id="UP001189429"/>
    </source>
</evidence>
<evidence type="ECO:0000256" key="1">
    <source>
        <dbReference type="SAM" id="MobiDB-lite"/>
    </source>
</evidence>
<feature type="non-terminal residue" evidence="2">
    <location>
        <position position="360"/>
    </location>
</feature>
<reference evidence="2" key="1">
    <citation type="submission" date="2023-10" db="EMBL/GenBank/DDBJ databases">
        <authorList>
            <person name="Chen Y."/>
            <person name="Shah S."/>
            <person name="Dougan E. K."/>
            <person name="Thang M."/>
            <person name="Chan C."/>
        </authorList>
    </citation>
    <scope>NUCLEOTIDE SEQUENCE [LARGE SCALE GENOMIC DNA]</scope>
</reference>
<proteinExistence type="predicted"/>
<feature type="compositionally biased region" description="Low complexity" evidence="1">
    <location>
        <begin position="144"/>
        <end position="155"/>
    </location>
</feature>
<dbReference type="Proteomes" id="UP001189429">
    <property type="component" value="Unassembled WGS sequence"/>
</dbReference>
<organism evidence="2 3">
    <name type="scientific">Prorocentrum cordatum</name>
    <dbReference type="NCBI Taxonomy" id="2364126"/>
    <lineage>
        <taxon>Eukaryota</taxon>
        <taxon>Sar</taxon>
        <taxon>Alveolata</taxon>
        <taxon>Dinophyceae</taxon>
        <taxon>Prorocentrales</taxon>
        <taxon>Prorocentraceae</taxon>
        <taxon>Prorocentrum</taxon>
    </lineage>
</organism>